<evidence type="ECO:0000313" key="2">
    <source>
        <dbReference type="EMBL" id="MBW4548803.1"/>
    </source>
</evidence>
<comment type="caution">
    <text evidence="2">The sequence shown here is derived from an EMBL/GenBank/DDBJ whole genome shotgun (WGS) entry which is preliminary data.</text>
</comment>
<name>A0A951UCT9_9CYAN</name>
<evidence type="ECO:0000313" key="3">
    <source>
        <dbReference type="Proteomes" id="UP000753908"/>
    </source>
</evidence>
<evidence type="ECO:0000256" key="1">
    <source>
        <dbReference type="SAM" id="Phobius"/>
    </source>
</evidence>
<keyword evidence="1" id="KW-1133">Transmembrane helix</keyword>
<keyword evidence="1" id="KW-0472">Membrane</keyword>
<accession>A0A951UCT9</accession>
<proteinExistence type="predicted"/>
<dbReference type="Proteomes" id="UP000753908">
    <property type="component" value="Unassembled WGS sequence"/>
</dbReference>
<keyword evidence="1" id="KW-0812">Transmembrane</keyword>
<feature type="transmembrane region" description="Helical" evidence="1">
    <location>
        <begin position="6"/>
        <end position="23"/>
    </location>
</feature>
<protein>
    <submittedName>
        <fullName evidence="2">Uncharacterized protein</fullName>
    </submittedName>
</protein>
<reference evidence="2" key="2">
    <citation type="journal article" date="2022" name="Microbiol. Resour. Announc.">
        <title>Metagenome Sequencing to Explore Phylogenomics of Terrestrial Cyanobacteria.</title>
        <authorList>
            <person name="Ward R.D."/>
            <person name="Stajich J.E."/>
            <person name="Johansen J.R."/>
            <person name="Huntemann M."/>
            <person name="Clum A."/>
            <person name="Foster B."/>
            <person name="Foster B."/>
            <person name="Roux S."/>
            <person name="Palaniappan K."/>
            <person name="Varghese N."/>
            <person name="Mukherjee S."/>
            <person name="Reddy T.B.K."/>
            <person name="Daum C."/>
            <person name="Copeland A."/>
            <person name="Chen I.A."/>
            <person name="Ivanova N.N."/>
            <person name="Kyrpides N.C."/>
            <person name="Shapiro N."/>
            <person name="Eloe-Fadrosh E.A."/>
            <person name="Pietrasiak N."/>
        </authorList>
    </citation>
    <scope>NUCLEOTIDE SEQUENCE</scope>
    <source>
        <strain evidence="2">CPER-KK1</strain>
    </source>
</reference>
<organism evidence="2 3">
    <name type="scientific">Symplocastrum torsivum CPER-KK1</name>
    <dbReference type="NCBI Taxonomy" id="450513"/>
    <lineage>
        <taxon>Bacteria</taxon>
        <taxon>Bacillati</taxon>
        <taxon>Cyanobacteriota</taxon>
        <taxon>Cyanophyceae</taxon>
        <taxon>Oscillatoriophycideae</taxon>
        <taxon>Oscillatoriales</taxon>
        <taxon>Microcoleaceae</taxon>
        <taxon>Symplocastrum</taxon>
    </lineage>
</organism>
<dbReference type="EMBL" id="JAHHIF010000072">
    <property type="protein sequence ID" value="MBW4548803.1"/>
    <property type="molecule type" value="Genomic_DNA"/>
</dbReference>
<sequence length="60" mass="6898">MSDFALAVASVTFNFFRVLFPYVRQVLGFLRRKMSGRNNLLTQKGDTTVDIPNFQLVEDI</sequence>
<reference evidence="2" key="1">
    <citation type="submission" date="2021-05" db="EMBL/GenBank/DDBJ databases">
        <authorList>
            <person name="Pietrasiak N."/>
            <person name="Ward R."/>
            <person name="Stajich J.E."/>
            <person name="Kurbessoian T."/>
        </authorList>
    </citation>
    <scope>NUCLEOTIDE SEQUENCE</scope>
    <source>
        <strain evidence="2">CPER-KK1</strain>
    </source>
</reference>
<dbReference type="AlphaFoldDB" id="A0A951UCT9"/>
<gene>
    <name evidence="2" type="ORF">KME25_31020</name>
</gene>